<organism evidence="1 2">
    <name type="scientific">Ameca splendens</name>
    <dbReference type="NCBI Taxonomy" id="208324"/>
    <lineage>
        <taxon>Eukaryota</taxon>
        <taxon>Metazoa</taxon>
        <taxon>Chordata</taxon>
        <taxon>Craniata</taxon>
        <taxon>Vertebrata</taxon>
        <taxon>Euteleostomi</taxon>
        <taxon>Actinopterygii</taxon>
        <taxon>Neopterygii</taxon>
        <taxon>Teleostei</taxon>
        <taxon>Neoteleostei</taxon>
        <taxon>Acanthomorphata</taxon>
        <taxon>Ovalentaria</taxon>
        <taxon>Atherinomorphae</taxon>
        <taxon>Cyprinodontiformes</taxon>
        <taxon>Goodeidae</taxon>
        <taxon>Ameca</taxon>
    </lineage>
</organism>
<sequence length="116" mass="13103">MLVFCLHENQPGGILCSFVPFKHWHAVRPAALTYTPPSLSPSCVFILDKVMCILTCLRPAFTSKSEGERGLCLNETLFTFRSVKKKKKERKSNRVWSLAVLPSHSSGLTLCCLYRQ</sequence>
<comment type="caution">
    <text evidence="1">The sequence shown here is derived from an EMBL/GenBank/DDBJ whole genome shotgun (WGS) entry which is preliminary data.</text>
</comment>
<accession>A0ABV0YB09</accession>
<dbReference type="EMBL" id="JAHRIP010028631">
    <property type="protein sequence ID" value="MEQ2290916.1"/>
    <property type="molecule type" value="Genomic_DNA"/>
</dbReference>
<dbReference type="Proteomes" id="UP001469553">
    <property type="component" value="Unassembled WGS sequence"/>
</dbReference>
<name>A0ABV0YB09_9TELE</name>
<evidence type="ECO:0000313" key="1">
    <source>
        <dbReference type="EMBL" id="MEQ2290916.1"/>
    </source>
</evidence>
<gene>
    <name evidence="1" type="ORF">AMECASPLE_008014</name>
</gene>
<evidence type="ECO:0000313" key="2">
    <source>
        <dbReference type="Proteomes" id="UP001469553"/>
    </source>
</evidence>
<keyword evidence="2" id="KW-1185">Reference proteome</keyword>
<reference evidence="1 2" key="1">
    <citation type="submission" date="2021-06" db="EMBL/GenBank/DDBJ databases">
        <authorList>
            <person name="Palmer J.M."/>
        </authorList>
    </citation>
    <scope>NUCLEOTIDE SEQUENCE [LARGE SCALE GENOMIC DNA]</scope>
    <source>
        <strain evidence="1 2">AS_MEX2019</strain>
        <tissue evidence="1">Muscle</tissue>
    </source>
</reference>
<protein>
    <submittedName>
        <fullName evidence="1">Uncharacterized protein</fullName>
    </submittedName>
</protein>
<proteinExistence type="predicted"/>